<evidence type="ECO:0000313" key="1">
    <source>
        <dbReference type="EMBL" id="CAG8456215.1"/>
    </source>
</evidence>
<comment type="caution">
    <text evidence="1">The sequence shown here is derived from an EMBL/GenBank/DDBJ whole genome shotgun (WGS) entry which is preliminary data.</text>
</comment>
<protein>
    <submittedName>
        <fullName evidence="1">8463_t:CDS:1</fullName>
    </submittedName>
</protein>
<gene>
    <name evidence="1" type="ORF">SCALOS_LOCUS1411</name>
</gene>
<keyword evidence="2" id="KW-1185">Reference proteome</keyword>
<accession>A0ACA9K6X9</accession>
<reference evidence="1" key="1">
    <citation type="submission" date="2021-06" db="EMBL/GenBank/DDBJ databases">
        <authorList>
            <person name="Kallberg Y."/>
            <person name="Tangrot J."/>
            <person name="Rosling A."/>
        </authorList>
    </citation>
    <scope>NUCLEOTIDE SEQUENCE</scope>
    <source>
        <strain evidence="1">AU212A</strain>
    </source>
</reference>
<evidence type="ECO:0000313" key="2">
    <source>
        <dbReference type="Proteomes" id="UP000789860"/>
    </source>
</evidence>
<dbReference type="Proteomes" id="UP000789860">
    <property type="component" value="Unassembled WGS sequence"/>
</dbReference>
<proteinExistence type="predicted"/>
<organism evidence="1 2">
    <name type="scientific">Scutellospora calospora</name>
    <dbReference type="NCBI Taxonomy" id="85575"/>
    <lineage>
        <taxon>Eukaryota</taxon>
        <taxon>Fungi</taxon>
        <taxon>Fungi incertae sedis</taxon>
        <taxon>Mucoromycota</taxon>
        <taxon>Glomeromycotina</taxon>
        <taxon>Glomeromycetes</taxon>
        <taxon>Diversisporales</taxon>
        <taxon>Gigasporaceae</taxon>
        <taxon>Scutellospora</taxon>
    </lineage>
</organism>
<dbReference type="EMBL" id="CAJVPM010000961">
    <property type="protein sequence ID" value="CAG8456215.1"/>
    <property type="molecule type" value="Genomic_DNA"/>
</dbReference>
<sequence>MNSPIVTLNIGELFKYILEFLRNNKLLKRTLTDRALLEELLQEAKFYCIEGLINEIKSKLCSTERIEPIQYYVCLHEYDPIQNRKDRYMNSSCRHSHIELVGDYVPFMEVSNSIPIGPVFDSPVLYKKIKKEVIKCFR</sequence>
<name>A0ACA9K6X9_9GLOM</name>